<accession>A0A7H0LM78</accession>
<dbReference type="PANTHER" id="PTHR46825">
    <property type="entry name" value="D-ALANYL-D-ALANINE-CARBOXYPEPTIDASE/ENDOPEPTIDASE AMPH"/>
    <property type="match status" value="1"/>
</dbReference>
<dbReference type="RefSeq" id="WP_187763071.1">
    <property type="nucleotide sequence ID" value="NZ_CP061038.1"/>
</dbReference>
<dbReference type="Gene3D" id="3.40.710.10">
    <property type="entry name" value="DD-peptidase/beta-lactamase superfamily"/>
    <property type="match status" value="1"/>
</dbReference>
<proteinExistence type="predicted"/>
<feature type="chain" id="PRO_5028840716" evidence="1">
    <location>
        <begin position="25"/>
        <end position="500"/>
    </location>
</feature>
<dbReference type="InterPro" id="IPR050491">
    <property type="entry name" value="AmpC-like"/>
</dbReference>
<dbReference type="InterPro" id="IPR001466">
    <property type="entry name" value="Beta-lactam-related"/>
</dbReference>
<dbReference type="SUPFAM" id="SSF56601">
    <property type="entry name" value="beta-lactamase/transpeptidase-like"/>
    <property type="match status" value="1"/>
</dbReference>
<keyword evidence="1" id="KW-0732">Signal</keyword>
<dbReference type="Pfam" id="PF00144">
    <property type="entry name" value="Beta-lactamase"/>
    <property type="match status" value="1"/>
</dbReference>
<evidence type="ECO:0000259" key="2">
    <source>
        <dbReference type="Pfam" id="PF00144"/>
    </source>
</evidence>
<reference evidence="3 4" key="1">
    <citation type="submission" date="2020-09" db="EMBL/GenBank/DDBJ databases">
        <title>Sphingomonas sp., a new species isolated from pork steak.</title>
        <authorList>
            <person name="Heidler von Heilborn D."/>
        </authorList>
    </citation>
    <scope>NUCLEOTIDE SEQUENCE [LARGE SCALE GENOMIC DNA]</scope>
    <source>
        <strain evidence="4">S8-3T</strain>
    </source>
</reference>
<gene>
    <name evidence="3" type="ORF">H3Z74_06225</name>
</gene>
<protein>
    <submittedName>
        <fullName evidence="3">Beta-lactamase family protein</fullName>
    </submittedName>
</protein>
<dbReference type="PANTHER" id="PTHR46825:SF9">
    <property type="entry name" value="BETA-LACTAMASE-RELATED DOMAIN-CONTAINING PROTEIN"/>
    <property type="match status" value="1"/>
</dbReference>
<dbReference type="EMBL" id="CP061038">
    <property type="protein sequence ID" value="QNQ10781.1"/>
    <property type="molecule type" value="Genomic_DNA"/>
</dbReference>
<dbReference type="AlphaFoldDB" id="A0A7H0LM78"/>
<organism evidence="3 4">
    <name type="scientific">Sphingomonas alpina</name>
    <dbReference type="NCBI Taxonomy" id="653931"/>
    <lineage>
        <taxon>Bacteria</taxon>
        <taxon>Pseudomonadati</taxon>
        <taxon>Pseudomonadota</taxon>
        <taxon>Alphaproteobacteria</taxon>
        <taxon>Sphingomonadales</taxon>
        <taxon>Sphingomonadaceae</taxon>
        <taxon>Sphingomonas</taxon>
    </lineage>
</organism>
<dbReference type="InterPro" id="IPR012338">
    <property type="entry name" value="Beta-lactam/transpept-like"/>
</dbReference>
<evidence type="ECO:0000313" key="3">
    <source>
        <dbReference type="EMBL" id="QNQ10781.1"/>
    </source>
</evidence>
<feature type="domain" description="Beta-lactamase-related" evidence="2">
    <location>
        <begin position="58"/>
        <end position="375"/>
    </location>
</feature>
<feature type="signal peptide" evidence="1">
    <location>
        <begin position="1"/>
        <end position="24"/>
    </location>
</feature>
<dbReference type="Proteomes" id="UP000516148">
    <property type="component" value="Chromosome"/>
</dbReference>
<dbReference type="KEGG" id="spap:H3Z74_06225"/>
<sequence length="500" mass="54011">MMKYSPKTLTAGALLAIAPLTVTAAPLAAKTPAVKANRAAAAVAISPVSLAALPSFIDGVMAEQIATREVAGGVVTIVYKGKVLLSRGYGYANVDKRIPVDPARTLFRPGSVSKLFTWTALMQQVEQGKVDLDADVNTYLDYKIPALGSTPIRVRDLFQHTPGMSDIGGITAENVGKLVPYRDWMKAHIPARVWAPGTEISYSNYGAALAGYIVERVSGEPYPDYVEKHIFRPLGMMTTTFREPLTGAMRDHMATGYEVKDGRLLATPFEYYSLIMPAGSASATAPDMARFMLAMLNKGQLGTARILTPASVAFLESNSFANAPHLAGMAHGFMVHREAGPRLVGHGGNTQDFHSNLTIAPAADFGFFVSFTGGTGSYLGRTELSDAIIGKVFPQKPAPRWTGSEKRPPLGGYRSNRRDYAEAAQPEYDLKISMPADHIVTVENSGRKTSWEQVGPGLYELVTGARDGGPYDRLEFYGTNADPRLSFGSQPHVTYHFVKP</sequence>
<evidence type="ECO:0000256" key="1">
    <source>
        <dbReference type="SAM" id="SignalP"/>
    </source>
</evidence>
<keyword evidence="4" id="KW-1185">Reference proteome</keyword>
<evidence type="ECO:0000313" key="4">
    <source>
        <dbReference type="Proteomes" id="UP000516148"/>
    </source>
</evidence>
<name>A0A7H0LM78_9SPHN</name>